<evidence type="ECO:0000313" key="3">
    <source>
        <dbReference type="EMBL" id="EFL28343.1"/>
    </source>
</evidence>
<evidence type="ECO:0000313" key="4">
    <source>
        <dbReference type="Proteomes" id="UP000003963"/>
    </source>
</evidence>
<feature type="domain" description="FAD dependent oxidoreductase" evidence="2">
    <location>
        <begin position="42"/>
        <end position="389"/>
    </location>
</feature>
<evidence type="ECO:0000256" key="1">
    <source>
        <dbReference type="ARBA" id="ARBA00023002"/>
    </source>
</evidence>
<proteinExistence type="predicted"/>
<dbReference type="EMBL" id="GG657754">
    <property type="protein sequence ID" value="EFL28343.1"/>
    <property type="molecule type" value="Genomic_DNA"/>
</dbReference>
<dbReference type="PANTHER" id="PTHR13847:SF287">
    <property type="entry name" value="FAD-DEPENDENT OXIDOREDUCTASE DOMAIN-CONTAINING PROTEIN 1"/>
    <property type="match status" value="1"/>
</dbReference>
<dbReference type="Pfam" id="PF01266">
    <property type="entry name" value="DAO"/>
    <property type="match status" value="1"/>
</dbReference>
<name>D9WTE9_9ACTN</name>
<protein>
    <submittedName>
        <fullName evidence="3">FAD dependent oxidoreductase</fullName>
    </submittedName>
</protein>
<reference evidence="3 4" key="1">
    <citation type="submission" date="2009-02" db="EMBL/GenBank/DDBJ databases">
        <title>Annotation of Streptomyces hygroscopicus strain ATCC 53653.</title>
        <authorList>
            <consortium name="The Broad Institute Genome Sequencing Platform"/>
            <consortium name="Broad Institute Microbial Sequencing Center"/>
            <person name="Fischbach M."/>
            <person name="Godfrey P."/>
            <person name="Ward D."/>
            <person name="Young S."/>
            <person name="Zeng Q."/>
            <person name="Koehrsen M."/>
            <person name="Alvarado L."/>
            <person name="Berlin A.M."/>
            <person name="Bochicchio J."/>
            <person name="Borenstein D."/>
            <person name="Chapman S.B."/>
            <person name="Chen Z."/>
            <person name="Engels R."/>
            <person name="Freedman E."/>
            <person name="Gellesch M."/>
            <person name="Goldberg J."/>
            <person name="Griggs A."/>
            <person name="Gujja S."/>
            <person name="Heilman E.R."/>
            <person name="Heiman D.I."/>
            <person name="Hepburn T.A."/>
            <person name="Howarth C."/>
            <person name="Jen D."/>
            <person name="Larson L."/>
            <person name="Lewis B."/>
            <person name="Mehta T."/>
            <person name="Park D."/>
            <person name="Pearson M."/>
            <person name="Richards J."/>
            <person name="Roberts A."/>
            <person name="Saif S."/>
            <person name="Shea T.D."/>
            <person name="Shenoy N."/>
            <person name="Sisk P."/>
            <person name="Stolte C."/>
            <person name="Sykes S.N."/>
            <person name="Thomson T."/>
            <person name="Walk T."/>
            <person name="White J."/>
            <person name="Yandava C."/>
            <person name="Straight P."/>
            <person name="Clardy J."/>
            <person name="Hung D."/>
            <person name="Kolter R."/>
            <person name="Mekalanos J."/>
            <person name="Walker S."/>
            <person name="Walsh C.T."/>
            <person name="Wieland-Brown L.C."/>
            <person name="Haas B."/>
            <person name="Nusbaum C."/>
            <person name="Birren B."/>
        </authorList>
    </citation>
    <scope>NUCLEOTIDE SEQUENCE [LARGE SCALE GENOMIC DNA]</scope>
    <source>
        <strain evidence="3 4">ATCC 53653</strain>
    </source>
</reference>
<organism evidence="3 4">
    <name type="scientific">Streptomyces himastatinicus ATCC 53653</name>
    <dbReference type="NCBI Taxonomy" id="457427"/>
    <lineage>
        <taxon>Bacteria</taxon>
        <taxon>Bacillati</taxon>
        <taxon>Actinomycetota</taxon>
        <taxon>Actinomycetes</taxon>
        <taxon>Kitasatosporales</taxon>
        <taxon>Streptomycetaceae</taxon>
        <taxon>Streptomyces</taxon>
        <taxon>Streptomyces violaceusniger group</taxon>
    </lineage>
</organism>
<sequence length="419" mass="44488">MKYHCASGLLSAVGAGSTTDATPTRTPFRRFQLRRETLNGGRVIIVGGGVIGTSIAFHLSERGYRDITVVERGLPGEGTTAYGTGGIRQQFSTRVNIELVRRSLPFWRDFEEMTGAPMHFRQHGYLFLISDPATLRTFEKNAELQRSLGVDVTMLDPRQAAGLFPGIRTDDLLGATYSAADGSGSPTDAVAGYLRGARARGAEVRQHTEFRGLVTDTDGAVRGVRTADGTLDAELVVLAAGPQVRGVGRLCGVDIPVRPHPRQAFATGPLPALHGGLPLAVDMASGAYVHPEAAGTAIVGGNDRDAPSSEQATVDWSRVESLAGALSHRFPSLEGLEVTRGWAGLREMTADDHAIVGPVDEVPGLWVAAGFSGHGFMQSPAVGAALAEWWLTGAPPLDLSALRLSRFTDRALELETAVF</sequence>
<accession>D9WTE9</accession>
<dbReference type="PANTHER" id="PTHR13847">
    <property type="entry name" value="SARCOSINE DEHYDROGENASE-RELATED"/>
    <property type="match status" value="1"/>
</dbReference>
<dbReference type="InterPro" id="IPR036188">
    <property type="entry name" value="FAD/NAD-bd_sf"/>
</dbReference>
<gene>
    <name evidence="3" type="ORF">SSOG_08057</name>
</gene>
<dbReference type="SUPFAM" id="SSF54373">
    <property type="entry name" value="FAD-linked reductases, C-terminal domain"/>
    <property type="match status" value="1"/>
</dbReference>
<evidence type="ECO:0000259" key="2">
    <source>
        <dbReference type="Pfam" id="PF01266"/>
    </source>
</evidence>
<dbReference type="Gene3D" id="3.30.9.10">
    <property type="entry name" value="D-Amino Acid Oxidase, subunit A, domain 2"/>
    <property type="match status" value="1"/>
</dbReference>
<keyword evidence="1" id="KW-0560">Oxidoreductase</keyword>
<dbReference type="InterPro" id="IPR006076">
    <property type="entry name" value="FAD-dep_OxRdtase"/>
</dbReference>
<dbReference type="HOGENOM" id="CLU_007884_4_1_11"/>
<dbReference type="GO" id="GO:0005737">
    <property type="term" value="C:cytoplasm"/>
    <property type="evidence" value="ECO:0007669"/>
    <property type="project" value="TreeGrafter"/>
</dbReference>
<dbReference type="Proteomes" id="UP000003963">
    <property type="component" value="Unassembled WGS sequence"/>
</dbReference>
<dbReference type="SUPFAM" id="SSF51905">
    <property type="entry name" value="FAD/NAD(P)-binding domain"/>
    <property type="match status" value="1"/>
</dbReference>
<keyword evidence="4" id="KW-1185">Reference proteome</keyword>
<dbReference type="STRING" id="457427.SSOG_08057"/>
<dbReference type="GO" id="GO:0016491">
    <property type="term" value="F:oxidoreductase activity"/>
    <property type="evidence" value="ECO:0007669"/>
    <property type="project" value="UniProtKB-KW"/>
</dbReference>
<dbReference type="Gene3D" id="3.50.50.60">
    <property type="entry name" value="FAD/NAD(P)-binding domain"/>
    <property type="match status" value="1"/>
</dbReference>
<dbReference type="AlphaFoldDB" id="D9WTE9"/>